<protein>
    <submittedName>
        <fullName evidence="1">Uncharacterized protein</fullName>
    </submittedName>
</protein>
<reference evidence="1" key="1">
    <citation type="submission" date="2020-08" db="EMBL/GenBank/DDBJ databases">
        <title>Multicomponent nature underlies the extraordinary mechanical properties of spider dragline silk.</title>
        <authorList>
            <person name="Kono N."/>
            <person name="Nakamura H."/>
            <person name="Mori M."/>
            <person name="Yoshida Y."/>
            <person name="Ohtoshi R."/>
            <person name="Malay A.D."/>
            <person name="Moran D.A.P."/>
            <person name="Tomita M."/>
            <person name="Numata K."/>
            <person name="Arakawa K."/>
        </authorList>
    </citation>
    <scope>NUCLEOTIDE SEQUENCE</scope>
</reference>
<organism evidence="1 2">
    <name type="scientific">Trichonephila inaurata madagascariensis</name>
    <dbReference type="NCBI Taxonomy" id="2747483"/>
    <lineage>
        <taxon>Eukaryota</taxon>
        <taxon>Metazoa</taxon>
        <taxon>Ecdysozoa</taxon>
        <taxon>Arthropoda</taxon>
        <taxon>Chelicerata</taxon>
        <taxon>Arachnida</taxon>
        <taxon>Araneae</taxon>
        <taxon>Araneomorphae</taxon>
        <taxon>Entelegynae</taxon>
        <taxon>Araneoidea</taxon>
        <taxon>Nephilidae</taxon>
        <taxon>Trichonephila</taxon>
        <taxon>Trichonephila inaurata</taxon>
    </lineage>
</organism>
<dbReference type="EMBL" id="BMAV01024329">
    <property type="protein sequence ID" value="GFS32245.1"/>
    <property type="molecule type" value="Genomic_DNA"/>
</dbReference>
<gene>
    <name evidence="1" type="ORF">TNIN_168731</name>
</gene>
<keyword evidence="2" id="KW-1185">Reference proteome</keyword>
<dbReference type="OrthoDB" id="10423922at2759"/>
<accession>A0A8X6J3V8</accession>
<proteinExistence type="predicted"/>
<evidence type="ECO:0000313" key="1">
    <source>
        <dbReference type="EMBL" id="GFS32245.1"/>
    </source>
</evidence>
<name>A0A8X6J3V8_9ARAC</name>
<comment type="caution">
    <text evidence="1">The sequence shown here is derived from an EMBL/GenBank/DDBJ whole genome shotgun (WGS) entry which is preliminary data.</text>
</comment>
<evidence type="ECO:0000313" key="2">
    <source>
        <dbReference type="Proteomes" id="UP000886998"/>
    </source>
</evidence>
<sequence length="125" mass="14644">MEQPRRIFQTFKHKLSSYLSSRILSDPINFRLTGTKAPVTSRAKSADASDIQFWLLYLEKRIINEKVLFSTFNKRIRIRLISFNKEPLSFIAFDCTQKHQLVVLMSSLPTPQKKPYKLHFLDIGI</sequence>
<dbReference type="AlphaFoldDB" id="A0A8X6J3V8"/>
<dbReference type="Proteomes" id="UP000886998">
    <property type="component" value="Unassembled WGS sequence"/>
</dbReference>